<feature type="compositionally biased region" description="Low complexity" evidence="1">
    <location>
        <begin position="186"/>
        <end position="199"/>
    </location>
</feature>
<evidence type="ECO:0000313" key="3">
    <source>
        <dbReference type="EMBL" id="OAT07099.1"/>
    </source>
</evidence>
<dbReference type="GeneID" id="8505786"/>
<feature type="region of interest" description="Disordered" evidence="1">
    <location>
        <begin position="171"/>
        <end position="199"/>
    </location>
</feature>
<dbReference type="InterPro" id="IPR001763">
    <property type="entry name" value="Rhodanese-like_dom"/>
</dbReference>
<keyword evidence="4" id="KW-1185">Reference proteome</keyword>
<feature type="domain" description="Rhodanese" evidence="2">
    <location>
        <begin position="121"/>
        <end position="251"/>
    </location>
</feature>
<sequence length="260" mass="27387">MSAVAAVPRLPCQLLRIRTRTGVGASSRIIAAGHGVARGQAAQVPVQRCWSGSLKNAVGVGVGVGPCAGVRWFSTGGVWRQDASGEASGNGEQKKEMEFKTYGFEEITASLPTSSSSSSSSPPSPILIDVREPAELTSTGIIPTAHHIPIRTHPDAFFLPPDEFLTRFGFAKPEADAPPPSPSPSPSSSSSTATTATPTKQKPDIVFYCKAGVRARSMAMLAAQAGYDQGRLGVYYGSWLDWEKRGGPVERWEGNGEGEG</sequence>
<dbReference type="Proteomes" id="UP000002038">
    <property type="component" value="Unassembled WGS sequence"/>
</dbReference>
<protein>
    <submittedName>
        <fullName evidence="3">Rhodanese domain-containing protein</fullName>
    </submittedName>
</protein>
<dbReference type="KEGG" id="bgh:BDBG_03200"/>
<evidence type="ECO:0000259" key="2">
    <source>
        <dbReference type="PROSITE" id="PS50206"/>
    </source>
</evidence>
<dbReference type="Pfam" id="PF00581">
    <property type="entry name" value="Rhodanese"/>
    <property type="match status" value="1"/>
</dbReference>
<evidence type="ECO:0000256" key="1">
    <source>
        <dbReference type="SAM" id="MobiDB-lite"/>
    </source>
</evidence>
<dbReference type="VEuPathDB" id="FungiDB:BDBG_03200"/>
<dbReference type="PANTHER" id="PTHR44086:SF10">
    <property type="entry name" value="THIOSULFATE SULFURTRANSFERASE_RHODANESE-LIKE DOMAIN-CONTAINING PROTEIN 3"/>
    <property type="match status" value="1"/>
</dbReference>
<reference evidence="4" key="1">
    <citation type="journal article" date="2015" name="PLoS Genet.">
        <title>The dynamic genome and transcriptome of the human fungal pathogen Blastomyces and close relative Emmonsia.</title>
        <authorList>
            <person name="Munoz J.F."/>
            <person name="Gauthier G.M."/>
            <person name="Desjardins C.A."/>
            <person name="Gallo J.E."/>
            <person name="Holder J."/>
            <person name="Sullivan T.D."/>
            <person name="Marty A.J."/>
            <person name="Carmen J.C."/>
            <person name="Chen Z."/>
            <person name="Ding L."/>
            <person name="Gujja S."/>
            <person name="Magrini V."/>
            <person name="Misas E."/>
            <person name="Mitreva M."/>
            <person name="Priest M."/>
            <person name="Saif S."/>
            <person name="Whiston E.A."/>
            <person name="Young S."/>
            <person name="Zeng Q."/>
            <person name="Goldman W.E."/>
            <person name="Mardis E.R."/>
            <person name="Taylor J.W."/>
            <person name="McEwen J.G."/>
            <person name="Clay O.K."/>
            <person name="Klein B.S."/>
            <person name="Cuomo C.A."/>
        </authorList>
    </citation>
    <scope>NUCLEOTIDE SEQUENCE [LARGE SCALE GENOMIC DNA]</scope>
    <source>
        <strain evidence="4">SLH14081</strain>
    </source>
</reference>
<dbReference type="STRING" id="559298.A0A179UIP4"/>
<name>A0A179UIP4_BLAGS</name>
<dbReference type="RefSeq" id="XP_002626036.1">
    <property type="nucleotide sequence ID" value="XM_002625990.2"/>
</dbReference>
<dbReference type="PANTHER" id="PTHR44086">
    <property type="entry name" value="THIOSULFATE SULFURTRANSFERASE RDL2, MITOCHONDRIAL-RELATED"/>
    <property type="match status" value="1"/>
</dbReference>
<dbReference type="EMBL" id="GG657452">
    <property type="protein sequence ID" value="OAT07099.1"/>
    <property type="molecule type" value="Genomic_DNA"/>
</dbReference>
<dbReference type="GO" id="GO:0004792">
    <property type="term" value="F:thiosulfate-cyanide sulfurtransferase activity"/>
    <property type="evidence" value="ECO:0007669"/>
    <property type="project" value="TreeGrafter"/>
</dbReference>
<accession>A0A179UIP4</accession>
<dbReference type="OrthoDB" id="566238at2759"/>
<dbReference type="PROSITE" id="PS50206">
    <property type="entry name" value="RHODANESE_3"/>
    <property type="match status" value="1"/>
</dbReference>
<gene>
    <name evidence="3" type="ORF">BDBG_03200</name>
</gene>
<dbReference type="InterPro" id="IPR036873">
    <property type="entry name" value="Rhodanese-like_dom_sf"/>
</dbReference>
<organism evidence="3 4">
    <name type="scientific">Blastomyces gilchristii (strain SLH14081)</name>
    <name type="common">Blastomyces dermatitidis</name>
    <dbReference type="NCBI Taxonomy" id="559298"/>
    <lineage>
        <taxon>Eukaryota</taxon>
        <taxon>Fungi</taxon>
        <taxon>Dikarya</taxon>
        <taxon>Ascomycota</taxon>
        <taxon>Pezizomycotina</taxon>
        <taxon>Eurotiomycetes</taxon>
        <taxon>Eurotiomycetidae</taxon>
        <taxon>Onygenales</taxon>
        <taxon>Ajellomycetaceae</taxon>
        <taxon>Blastomyces</taxon>
    </lineage>
</organism>
<feature type="compositionally biased region" description="Pro residues" evidence="1">
    <location>
        <begin position="176"/>
        <end position="185"/>
    </location>
</feature>
<dbReference type="GO" id="GO:0005739">
    <property type="term" value="C:mitochondrion"/>
    <property type="evidence" value="ECO:0007669"/>
    <property type="project" value="TreeGrafter"/>
</dbReference>
<dbReference type="SMART" id="SM00450">
    <property type="entry name" value="RHOD"/>
    <property type="match status" value="1"/>
</dbReference>
<evidence type="ECO:0000313" key="4">
    <source>
        <dbReference type="Proteomes" id="UP000002038"/>
    </source>
</evidence>
<dbReference type="AlphaFoldDB" id="A0A179UIP4"/>
<dbReference type="SUPFAM" id="SSF52821">
    <property type="entry name" value="Rhodanese/Cell cycle control phosphatase"/>
    <property type="match status" value="1"/>
</dbReference>
<proteinExistence type="predicted"/>
<dbReference type="Gene3D" id="3.40.250.10">
    <property type="entry name" value="Rhodanese-like domain"/>
    <property type="match status" value="1"/>
</dbReference>